<dbReference type="CDD" id="cd00419">
    <property type="entry name" value="Ferrochelatase_C"/>
    <property type="match status" value="1"/>
</dbReference>
<dbReference type="AlphaFoldDB" id="A0AAW7M555"/>
<evidence type="ECO:0000256" key="5">
    <source>
        <dbReference type="ARBA" id="ARBA00023244"/>
    </source>
</evidence>
<name>A0AAW7M555_9MICO</name>
<dbReference type="PANTHER" id="PTHR11108:SF1">
    <property type="entry name" value="FERROCHELATASE, MITOCHONDRIAL"/>
    <property type="match status" value="1"/>
</dbReference>
<keyword evidence="7" id="KW-0479">Metal-binding</keyword>
<dbReference type="Pfam" id="PF00762">
    <property type="entry name" value="Ferrochelatase"/>
    <property type="match status" value="1"/>
</dbReference>
<evidence type="ECO:0000256" key="2">
    <source>
        <dbReference type="ARBA" id="ARBA00023004"/>
    </source>
</evidence>
<dbReference type="SUPFAM" id="SSF53800">
    <property type="entry name" value="Chelatase"/>
    <property type="match status" value="1"/>
</dbReference>
<gene>
    <name evidence="7" type="primary">cpfC</name>
    <name evidence="9" type="ORF">QQX10_07535</name>
</gene>
<feature type="binding site" evidence="7">
    <location>
        <position position="71"/>
    </location>
    <ligand>
        <name>Fe-coproporphyrin III</name>
        <dbReference type="ChEBI" id="CHEBI:68438"/>
    </ligand>
</feature>
<dbReference type="InterPro" id="IPR001015">
    <property type="entry name" value="Ferrochelatase"/>
</dbReference>
<evidence type="ECO:0000256" key="1">
    <source>
        <dbReference type="ARBA" id="ARBA00004744"/>
    </source>
</evidence>
<dbReference type="NCBIfam" id="NF000689">
    <property type="entry name" value="PRK00035.2-1"/>
    <property type="match status" value="1"/>
</dbReference>
<comment type="function">
    <text evidence="7">Involved in coproporphyrin-dependent heme b biosynthesis. Catalyzes the insertion of ferrous iron into coproporphyrin III to form Fe-coproporphyrin III.</text>
</comment>
<evidence type="ECO:0000256" key="6">
    <source>
        <dbReference type="ARBA" id="ARBA00024536"/>
    </source>
</evidence>
<keyword evidence="4 7" id="KW-0456">Lyase</keyword>
<comment type="similarity">
    <text evidence="7 8">Belongs to the ferrochelatase family.</text>
</comment>
<organism evidence="9 10">
    <name type="scientific">Demequina lignilytica</name>
    <dbReference type="NCBI Taxonomy" id="3051663"/>
    <lineage>
        <taxon>Bacteria</taxon>
        <taxon>Bacillati</taxon>
        <taxon>Actinomycetota</taxon>
        <taxon>Actinomycetes</taxon>
        <taxon>Micrococcales</taxon>
        <taxon>Demequinaceae</taxon>
        <taxon>Demequina</taxon>
    </lineage>
</organism>
<sequence>MTEAVALPPLAASSRTLPAATYDAILLAGFGGPEGQEDVIPYLRNVTRGRGIPDERLEEVAHHYRHFGGISPINDQNRDLKAALEAEIADRGLDLPVYWGNRFWAPYFADALKELHADGHRKVLVLVTTAFSSYSGCRAYREDLATALEETGLAGELELDKVRQYFDHPGFVNPNIDAVRAGLRTLAAQGDGAAPHVMFATHSIPTAAADVSGPREARPDGTEVPTGGADEWFAGGGWYVEQQRAVAALIMDAVADEFPTAEWSLVFQSRSGAPEVPWLEPDVNDAIEALPASVTGLVISPVGFVSDHMEVAWDLDNEALETCAERGLAAVRVPTVGIDPAFVAGLIDLVEERHVTPGGTPRDRVALTGLGPWQDVCPTDCCLGRAPKPTVASEG</sequence>
<comment type="catalytic activity">
    <reaction evidence="6">
        <text>Fe-coproporphyrin III + 2 H(+) = coproporphyrin III + Fe(2+)</text>
        <dbReference type="Rhea" id="RHEA:49572"/>
        <dbReference type="ChEBI" id="CHEBI:15378"/>
        <dbReference type="ChEBI" id="CHEBI:29033"/>
        <dbReference type="ChEBI" id="CHEBI:68438"/>
        <dbReference type="ChEBI" id="CHEBI:131725"/>
        <dbReference type="EC" id="4.99.1.9"/>
    </reaction>
    <physiologicalReaction direction="right-to-left" evidence="6">
        <dbReference type="Rhea" id="RHEA:49574"/>
    </physiologicalReaction>
</comment>
<evidence type="ECO:0000256" key="4">
    <source>
        <dbReference type="ARBA" id="ARBA00023239"/>
    </source>
</evidence>
<dbReference type="InterPro" id="IPR033644">
    <property type="entry name" value="Ferrochelatase_C"/>
</dbReference>
<evidence type="ECO:0000256" key="7">
    <source>
        <dbReference type="HAMAP-Rule" id="MF_00323"/>
    </source>
</evidence>
<keyword evidence="5 7" id="KW-0627">Porphyrin biosynthesis</keyword>
<dbReference type="GO" id="GO:0005737">
    <property type="term" value="C:cytoplasm"/>
    <property type="evidence" value="ECO:0007669"/>
    <property type="project" value="UniProtKB-SubCell"/>
</dbReference>
<dbReference type="GO" id="GO:0004325">
    <property type="term" value="F:ferrochelatase activity"/>
    <property type="evidence" value="ECO:0007669"/>
    <property type="project" value="UniProtKB-UniRule"/>
</dbReference>
<comment type="caution">
    <text evidence="9">The sequence shown here is derived from an EMBL/GenBank/DDBJ whole genome shotgun (WGS) entry which is preliminary data.</text>
</comment>
<feature type="binding site" evidence="7">
    <location>
        <position position="140"/>
    </location>
    <ligand>
        <name>Fe-coproporphyrin III</name>
        <dbReference type="ChEBI" id="CHEBI:68438"/>
    </ligand>
</feature>
<dbReference type="RefSeq" id="WP_301118862.1">
    <property type="nucleotide sequence ID" value="NZ_JAUHPX010000004.1"/>
</dbReference>
<accession>A0AAW7M555</accession>
<dbReference type="PANTHER" id="PTHR11108">
    <property type="entry name" value="FERROCHELATASE"/>
    <property type="match status" value="1"/>
</dbReference>
<keyword evidence="2 7" id="KW-0408">Iron</keyword>
<comment type="subcellular location">
    <subcellularLocation>
        <location evidence="7">Cytoplasm</location>
    </subcellularLocation>
</comment>
<dbReference type="Gene3D" id="3.40.50.1400">
    <property type="match status" value="2"/>
</dbReference>
<dbReference type="Proteomes" id="UP001172737">
    <property type="component" value="Unassembled WGS sequence"/>
</dbReference>
<dbReference type="GO" id="GO:0046872">
    <property type="term" value="F:metal ion binding"/>
    <property type="evidence" value="ECO:0007669"/>
    <property type="project" value="UniProtKB-KW"/>
</dbReference>
<evidence type="ECO:0000313" key="9">
    <source>
        <dbReference type="EMBL" id="MDN4488018.1"/>
    </source>
</evidence>
<feature type="binding site" evidence="7">
    <location>
        <position position="310"/>
    </location>
    <ligand>
        <name>Fe(2+)</name>
        <dbReference type="ChEBI" id="CHEBI:29033"/>
    </ligand>
</feature>
<comment type="caution">
    <text evidence="7">Lacks conserved residue(s) required for the propagation of feature annotation.</text>
</comment>
<evidence type="ECO:0000256" key="8">
    <source>
        <dbReference type="RuleBase" id="RU004185"/>
    </source>
</evidence>
<keyword evidence="7" id="KW-0963">Cytoplasm</keyword>
<dbReference type="HAMAP" id="MF_00323">
    <property type="entry name" value="Ferrochelatase"/>
    <property type="match status" value="1"/>
</dbReference>
<evidence type="ECO:0000256" key="3">
    <source>
        <dbReference type="ARBA" id="ARBA00023133"/>
    </source>
</evidence>
<evidence type="ECO:0000313" key="10">
    <source>
        <dbReference type="Proteomes" id="UP001172737"/>
    </source>
</evidence>
<proteinExistence type="inferred from homology"/>
<keyword evidence="3 7" id="KW-0350">Heme biosynthesis</keyword>
<dbReference type="GO" id="GO:0006783">
    <property type="term" value="P:heme biosynthetic process"/>
    <property type="evidence" value="ECO:0007669"/>
    <property type="project" value="UniProtKB-UniRule"/>
</dbReference>
<protein>
    <recommendedName>
        <fullName evidence="7">Coproporphyrin III ferrochelatase</fullName>
        <ecNumber evidence="7">4.99.1.9</ecNumber>
    </recommendedName>
</protein>
<dbReference type="EMBL" id="JAUHPX010000004">
    <property type="protein sequence ID" value="MDN4488018.1"/>
    <property type="molecule type" value="Genomic_DNA"/>
</dbReference>
<reference evidence="9" key="1">
    <citation type="submission" date="2023-06" db="EMBL/GenBank/DDBJ databases">
        <title>Sysu t00039.</title>
        <authorList>
            <person name="Gao L."/>
            <person name="Fang B.-Z."/>
            <person name="Li W.-J."/>
        </authorList>
    </citation>
    <scope>NUCLEOTIDE SEQUENCE</scope>
    <source>
        <strain evidence="9">SYSU T00039</strain>
    </source>
</reference>
<dbReference type="InterPro" id="IPR033659">
    <property type="entry name" value="Ferrochelatase_N"/>
</dbReference>
<comment type="pathway">
    <text evidence="1 7">Porphyrin-containing compound metabolism; protoheme biosynthesis.</text>
</comment>
<keyword evidence="10" id="KW-1185">Reference proteome</keyword>
<dbReference type="CDD" id="cd03411">
    <property type="entry name" value="Ferrochelatase_N"/>
    <property type="match status" value="1"/>
</dbReference>
<feature type="binding site" evidence="7">
    <location>
        <position position="202"/>
    </location>
    <ligand>
        <name>Fe(2+)</name>
        <dbReference type="ChEBI" id="CHEBI:29033"/>
    </ligand>
</feature>
<dbReference type="EC" id="4.99.1.9" evidence="7"/>